<comment type="caution">
    <text evidence="1">The sequence shown here is derived from an EMBL/GenBank/DDBJ whole genome shotgun (WGS) entry which is preliminary data.</text>
</comment>
<reference evidence="1" key="1">
    <citation type="submission" date="2019-12" db="EMBL/GenBank/DDBJ databases">
        <title>Genome sequence of Babesia ovis.</title>
        <authorList>
            <person name="Yamagishi J."/>
            <person name="Sevinc F."/>
            <person name="Xuan X."/>
        </authorList>
    </citation>
    <scope>NUCLEOTIDE SEQUENCE</scope>
    <source>
        <strain evidence="1">Selcuk</strain>
    </source>
</reference>
<proteinExistence type="predicted"/>
<gene>
    <name evidence="1" type="ORF">BaOVIS_019140</name>
</gene>
<organism evidence="1 2">
    <name type="scientific">Babesia ovis</name>
    <dbReference type="NCBI Taxonomy" id="5869"/>
    <lineage>
        <taxon>Eukaryota</taxon>
        <taxon>Sar</taxon>
        <taxon>Alveolata</taxon>
        <taxon>Apicomplexa</taxon>
        <taxon>Aconoidasida</taxon>
        <taxon>Piroplasmida</taxon>
        <taxon>Babesiidae</taxon>
        <taxon>Babesia</taxon>
    </lineage>
</organism>
<evidence type="ECO:0000313" key="1">
    <source>
        <dbReference type="EMBL" id="GFE54510.1"/>
    </source>
</evidence>
<sequence>MNLKCGALSSLTPDPPGKLDVLGHDGHTLGVNGTQVGVFEETNKVGLSSFLKSKNSGGLEPKVSLEVLGNFPNKTLEGQLADKKLSGLLVPPDFTEGHSTGTVTVRLLNTTSYGS</sequence>
<dbReference type="OrthoDB" id="1724443at2759"/>
<name>A0A9W5WV00_BABOV</name>
<accession>A0A9W5WV00</accession>
<dbReference type="EMBL" id="BLIY01000016">
    <property type="protein sequence ID" value="GFE54510.1"/>
    <property type="molecule type" value="Genomic_DNA"/>
</dbReference>
<dbReference type="Proteomes" id="UP001057455">
    <property type="component" value="Unassembled WGS sequence"/>
</dbReference>
<evidence type="ECO:0000313" key="2">
    <source>
        <dbReference type="Proteomes" id="UP001057455"/>
    </source>
</evidence>
<dbReference type="AlphaFoldDB" id="A0A9W5WV00"/>
<protein>
    <submittedName>
        <fullName evidence="1">Histone H3</fullName>
    </submittedName>
</protein>
<keyword evidence="2" id="KW-1185">Reference proteome</keyword>